<proteinExistence type="predicted"/>
<name>A0A250XI89_9CHLO</name>
<keyword evidence="3" id="KW-1185">Reference proteome</keyword>
<sequence>MVLSVHITRHFGEKLLTASLSPCIVGQNCDFLFRQEPMISKVVESSSLVFVRSKTYTSNVMDETRSKRIREHFAFHKAMKSWRLEIHSRLEKWRAEKKAGEIAAMQQQKHAVDAASVENRMREQTSISRQHVTELEEEIRKAQLEYDVAQLRLKRAERTDQRNVIIMAIKARREEKLLEASRHWIGSKEELLRRIEHCLANPQPFGFITNLPKTTL</sequence>
<reference evidence="2 3" key="1">
    <citation type="submission" date="2017-08" db="EMBL/GenBank/DDBJ databases">
        <title>Acidophilic green algal genome provides insights into adaptation to an acidic environment.</title>
        <authorList>
            <person name="Hirooka S."/>
            <person name="Hirose Y."/>
            <person name="Kanesaki Y."/>
            <person name="Higuchi S."/>
            <person name="Fujiwara T."/>
            <person name="Onuma R."/>
            <person name="Era A."/>
            <person name="Ohbayashi R."/>
            <person name="Uzuka A."/>
            <person name="Nozaki H."/>
            <person name="Yoshikawa H."/>
            <person name="Miyagishima S.Y."/>
        </authorList>
    </citation>
    <scope>NUCLEOTIDE SEQUENCE [LARGE SCALE GENOMIC DNA]</scope>
    <source>
        <strain evidence="2 3">NIES-2499</strain>
    </source>
</reference>
<keyword evidence="1" id="KW-0175">Coiled coil</keyword>
<protein>
    <submittedName>
        <fullName evidence="2">Uncharacterized protein</fullName>
    </submittedName>
</protein>
<dbReference type="Proteomes" id="UP000232323">
    <property type="component" value="Unassembled WGS sequence"/>
</dbReference>
<dbReference type="AlphaFoldDB" id="A0A250XI89"/>
<dbReference type="EMBL" id="BEGY01000086">
    <property type="protein sequence ID" value="GAX82794.1"/>
    <property type="molecule type" value="Genomic_DNA"/>
</dbReference>
<evidence type="ECO:0000256" key="1">
    <source>
        <dbReference type="SAM" id="Coils"/>
    </source>
</evidence>
<comment type="caution">
    <text evidence="2">The sequence shown here is derived from an EMBL/GenBank/DDBJ whole genome shotgun (WGS) entry which is preliminary data.</text>
</comment>
<evidence type="ECO:0000313" key="2">
    <source>
        <dbReference type="EMBL" id="GAX82794.1"/>
    </source>
</evidence>
<organism evidence="2 3">
    <name type="scientific">Chlamydomonas eustigma</name>
    <dbReference type="NCBI Taxonomy" id="1157962"/>
    <lineage>
        <taxon>Eukaryota</taxon>
        <taxon>Viridiplantae</taxon>
        <taxon>Chlorophyta</taxon>
        <taxon>core chlorophytes</taxon>
        <taxon>Chlorophyceae</taxon>
        <taxon>CS clade</taxon>
        <taxon>Chlamydomonadales</taxon>
        <taxon>Chlamydomonadaceae</taxon>
        <taxon>Chlamydomonas</taxon>
    </lineage>
</organism>
<gene>
    <name evidence="2" type="ORF">CEUSTIGMA_g10220.t1</name>
</gene>
<evidence type="ECO:0000313" key="3">
    <source>
        <dbReference type="Proteomes" id="UP000232323"/>
    </source>
</evidence>
<accession>A0A250XI89</accession>
<dbReference type="OrthoDB" id="538197at2759"/>
<feature type="coiled-coil region" evidence="1">
    <location>
        <begin position="132"/>
        <end position="159"/>
    </location>
</feature>